<comment type="similarity">
    <text evidence="7">Belongs to the binding-protein-dependent transport system permease family.</text>
</comment>
<evidence type="ECO:0000256" key="5">
    <source>
        <dbReference type="ARBA" id="ARBA00022989"/>
    </source>
</evidence>
<feature type="transmembrane region" description="Helical" evidence="7">
    <location>
        <begin position="182"/>
        <end position="204"/>
    </location>
</feature>
<name>A0A1C3H2F7_9GAMM</name>
<dbReference type="EMBL" id="FKLO01000017">
    <property type="protein sequence ID" value="SAM58086.1"/>
    <property type="molecule type" value="Genomic_DNA"/>
</dbReference>
<keyword evidence="2 7" id="KW-0813">Transport</keyword>
<evidence type="ECO:0000259" key="8">
    <source>
        <dbReference type="PROSITE" id="PS50928"/>
    </source>
</evidence>
<dbReference type="GeneID" id="84789420"/>
<evidence type="ECO:0000313" key="10">
    <source>
        <dbReference type="Proteomes" id="UP000190837"/>
    </source>
</evidence>
<protein>
    <submittedName>
        <fullName evidence="9">Binding-protein-dependent transport systems inner membrane component</fullName>
    </submittedName>
</protein>
<dbReference type="PROSITE" id="PS50928">
    <property type="entry name" value="ABC_TM1"/>
    <property type="match status" value="1"/>
</dbReference>
<dbReference type="SUPFAM" id="SSF161098">
    <property type="entry name" value="MetI-like"/>
    <property type="match status" value="1"/>
</dbReference>
<keyword evidence="3" id="KW-1003">Cell membrane</keyword>
<feature type="transmembrane region" description="Helical" evidence="7">
    <location>
        <begin position="20"/>
        <end position="38"/>
    </location>
</feature>
<dbReference type="AlphaFoldDB" id="A0A1C3H2F7"/>
<proteinExistence type="inferred from homology"/>
<dbReference type="GO" id="GO:0055085">
    <property type="term" value="P:transmembrane transport"/>
    <property type="evidence" value="ECO:0007669"/>
    <property type="project" value="InterPro"/>
</dbReference>
<feature type="transmembrane region" description="Helical" evidence="7">
    <location>
        <begin position="111"/>
        <end position="131"/>
    </location>
</feature>
<evidence type="ECO:0000256" key="6">
    <source>
        <dbReference type="ARBA" id="ARBA00023136"/>
    </source>
</evidence>
<dbReference type="Proteomes" id="UP000190837">
    <property type="component" value="Unassembled WGS sequence"/>
</dbReference>
<evidence type="ECO:0000256" key="2">
    <source>
        <dbReference type="ARBA" id="ARBA00022448"/>
    </source>
</evidence>
<sequence>MILEDGKPLRRPLPWRISDYLWGIFPALASLFAAVALWQYGHAHLGAMLIPAPDVVFARAVNILANASERQNVILTLYRASIGISLALTIGISAGLIAGSSRTLSLLTRPIITVLLGTPPIIWVVLAIFWYNMGSTSVIFTVTITTLPLVFAAAQMSVMTLPTPLSEMLSSYRVPLARRLKAFYLPHILRQLLPALIVAVGTGLKITVMAELLGSNDGIGSAIGSARAMLDTVDVMAYVVLIVTIIMSIEYGLLEPLRRLFDVTRRQ</sequence>
<dbReference type="RefSeq" id="WP_004139518.1">
    <property type="nucleotide sequence ID" value="NZ_CAUQCO010000031.1"/>
</dbReference>
<dbReference type="CDD" id="cd06261">
    <property type="entry name" value="TM_PBP2"/>
    <property type="match status" value="1"/>
</dbReference>
<gene>
    <name evidence="9" type="ORF">CHUV0807_0387</name>
</gene>
<feature type="transmembrane region" description="Helical" evidence="7">
    <location>
        <begin position="77"/>
        <end position="99"/>
    </location>
</feature>
<dbReference type="InterPro" id="IPR000515">
    <property type="entry name" value="MetI-like"/>
</dbReference>
<feature type="transmembrane region" description="Helical" evidence="7">
    <location>
        <begin position="45"/>
        <end position="65"/>
    </location>
</feature>
<dbReference type="OMA" id="WKVAVMA"/>
<dbReference type="PANTHER" id="PTHR30151">
    <property type="entry name" value="ALKANE SULFONATE ABC TRANSPORTER-RELATED, MEMBRANE SUBUNIT"/>
    <property type="match status" value="1"/>
</dbReference>
<feature type="domain" description="ABC transmembrane type-1" evidence="8">
    <location>
        <begin position="73"/>
        <end position="251"/>
    </location>
</feature>
<dbReference type="InterPro" id="IPR035906">
    <property type="entry name" value="MetI-like_sf"/>
</dbReference>
<evidence type="ECO:0000256" key="7">
    <source>
        <dbReference type="RuleBase" id="RU363032"/>
    </source>
</evidence>
<dbReference type="Gene3D" id="1.10.3720.10">
    <property type="entry name" value="MetI-like"/>
    <property type="match status" value="1"/>
</dbReference>
<evidence type="ECO:0000256" key="3">
    <source>
        <dbReference type="ARBA" id="ARBA00022475"/>
    </source>
</evidence>
<feature type="transmembrane region" description="Helical" evidence="7">
    <location>
        <begin position="235"/>
        <end position="254"/>
    </location>
</feature>
<keyword evidence="6 7" id="KW-0472">Membrane</keyword>
<keyword evidence="5 7" id="KW-1133">Transmembrane helix</keyword>
<dbReference type="Pfam" id="PF00528">
    <property type="entry name" value="BPD_transp_1"/>
    <property type="match status" value="1"/>
</dbReference>
<evidence type="ECO:0000256" key="4">
    <source>
        <dbReference type="ARBA" id="ARBA00022692"/>
    </source>
</evidence>
<dbReference type="PANTHER" id="PTHR30151:SF0">
    <property type="entry name" value="ABC TRANSPORTER PERMEASE PROTEIN MJ0413-RELATED"/>
    <property type="match status" value="1"/>
</dbReference>
<accession>A0A1C3H2F7</accession>
<organism evidence="9 10">
    <name type="scientific">Cardiobacterium hominis</name>
    <dbReference type="NCBI Taxonomy" id="2718"/>
    <lineage>
        <taxon>Bacteria</taxon>
        <taxon>Pseudomonadati</taxon>
        <taxon>Pseudomonadota</taxon>
        <taxon>Gammaproteobacteria</taxon>
        <taxon>Cardiobacteriales</taxon>
        <taxon>Cardiobacteriaceae</taxon>
        <taxon>Cardiobacterium</taxon>
    </lineage>
</organism>
<feature type="transmembrane region" description="Helical" evidence="7">
    <location>
        <begin position="137"/>
        <end position="161"/>
    </location>
</feature>
<keyword evidence="4 7" id="KW-0812">Transmembrane</keyword>
<comment type="subcellular location">
    <subcellularLocation>
        <location evidence="1 7">Cell membrane</location>
        <topology evidence="1 7">Multi-pass membrane protein</topology>
    </subcellularLocation>
</comment>
<evidence type="ECO:0000256" key="1">
    <source>
        <dbReference type="ARBA" id="ARBA00004651"/>
    </source>
</evidence>
<dbReference type="GO" id="GO:0005886">
    <property type="term" value="C:plasma membrane"/>
    <property type="evidence" value="ECO:0007669"/>
    <property type="project" value="UniProtKB-SubCell"/>
</dbReference>
<reference evidence="10" key="1">
    <citation type="submission" date="2016-04" db="EMBL/GenBank/DDBJ databases">
        <authorList>
            <person name="Tagini F."/>
        </authorList>
    </citation>
    <scope>NUCLEOTIDE SEQUENCE [LARGE SCALE GENOMIC DNA]</scope>
    <source>
        <strain evidence="10">CHUV0807</strain>
    </source>
</reference>
<evidence type="ECO:0000313" key="9">
    <source>
        <dbReference type="EMBL" id="SAM58086.1"/>
    </source>
</evidence>